<dbReference type="AlphaFoldDB" id="A0A9X3WHW2"/>
<dbReference type="NCBIfam" id="TIGR00912">
    <property type="entry name" value="2A0309"/>
    <property type="match status" value="1"/>
</dbReference>
<evidence type="ECO:0000313" key="10">
    <source>
        <dbReference type="Proteomes" id="UP001145069"/>
    </source>
</evidence>
<dbReference type="EMBL" id="JAMQKC010000013">
    <property type="protein sequence ID" value="MDC3417749.1"/>
    <property type="molecule type" value="Genomic_DNA"/>
</dbReference>
<dbReference type="Pfam" id="PF03845">
    <property type="entry name" value="Spore_permease"/>
    <property type="match status" value="1"/>
</dbReference>
<comment type="caution">
    <text evidence="9">The sequence shown here is derived from an EMBL/GenBank/DDBJ whole genome shotgun (WGS) entry which is preliminary data.</text>
</comment>
<feature type="transmembrane region" description="Helical" evidence="8">
    <location>
        <begin position="112"/>
        <end position="134"/>
    </location>
</feature>
<dbReference type="PANTHER" id="PTHR34975:SF2">
    <property type="entry name" value="SPORE GERMINATION PROTEIN A2"/>
    <property type="match status" value="1"/>
</dbReference>
<feature type="transmembrane region" description="Helical" evidence="8">
    <location>
        <begin position="270"/>
        <end position="294"/>
    </location>
</feature>
<comment type="subcellular location">
    <subcellularLocation>
        <location evidence="1">Membrane</location>
        <topology evidence="1">Multi-pass membrane protein</topology>
    </subcellularLocation>
</comment>
<evidence type="ECO:0000256" key="6">
    <source>
        <dbReference type="ARBA" id="ARBA00022989"/>
    </source>
</evidence>
<evidence type="ECO:0000256" key="4">
    <source>
        <dbReference type="ARBA" id="ARBA00022544"/>
    </source>
</evidence>
<evidence type="ECO:0000256" key="8">
    <source>
        <dbReference type="SAM" id="Phobius"/>
    </source>
</evidence>
<sequence>MKPDKTLKTREMFAIVALFIGVKLSDTTATLYSQKVQNGFWLSVVVSLIIALPSFFILLHLLKLFKDKNLVELLEILLGKFIGKVVGFTIFLTSFGLLVLDSRNYVEEVKLLYFPESPTTSLYFIFIIVCILTAKRGLESIGSTSWIVLPFIKISMFLLAFLILKEIVWLRIFPIFGNGLDVVLTEGINKASIFSEFILLTIAYTSFRDTKFFRRGSYIGSSVVSLELVFFFLLYALVFDYNSIEKVAYPYHEVTQYVNLGNFFTNVETFFMVFWLSAAFLRFIIYLYLVAMVFGAVFNIKEHESLLLPLGLLTVSSGLLVENTVINELVYREKLLMYSTPLYVLLPYLLWIIKRLRRDLK</sequence>
<feature type="transmembrane region" description="Helical" evidence="8">
    <location>
        <begin position="146"/>
        <end position="168"/>
    </location>
</feature>
<accession>A0A9X3WHW2</accession>
<gene>
    <name evidence="9" type="ORF">NC799_12660</name>
</gene>
<keyword evidence="6 8" id="KW-1133">Transmembrane helix</keyword>
<proteinExistence type="inferred from homology"/>
<feature type="transmembrane region" description="Helical" evidence="8">
    <location>
        <begin position="39"/>
        <end position="61"/>
    </location>
</feature>
<reference evidence="9" key="1">
    <citation type="submission" date="2022-06" db="EMBL/GenBank/DDBJ databases">
        <title>Aquibacillus sp. a new bacterium isolated from soil saline samples.</title>
        <authorList>
            <person name="Galisteo C."/>
            <person name="De La Haba R."/>
            <person name="Sanchez-Porro C."/>
            <person name="Ventosa A."/>
        </authorList>
    </citation>
    <scope>NUCLEOTIDE SEQUENCE</scope>
    <source>
        <strain evidence="9">3ASR75-54</strain>
    </source>
</reference>
<evidence type="ECO:0000256" key="7">
    <source>
        <dbReference type="ARBA" id="ARBA00023136"/>
    </source>
</evidence>
<feature type="transmembrane region" description="Helical" evidence="8">
    <location>
        <begin position="219"/>
        <end position="238"/>
    </location>
</feature>
<keyword evidence="4" id="KW-0309">Germination</keyword>
<evidence type="ECO:0000256" key="2">
    <source>
        <dbReference type="ARBA" id="ARBA00007998"/>
    </source>
</evidence>
<comment type="similarity">
    <text evidence="2">Belongs to the amino acid-polyamine-organocation (APC) superfamily. Spore germination protein (SGP) (TC 2.A.3.9) family.</text>
</comment>
<dbReference type="Proteomes" id="UP001145069">
    <property type="component" value="Unassembled WGS sequence"/>
</dbReference>
<evidence type="ECO:0000256" key="1">
    <source>
        <dbReference type="ARBA" id="ARBA00004141"/>
    </source>
</evidence>
<feature type="transmembrane region" description="Helical" evidence="8">
    <location>
        <begin position="81"/>
        <end position="100"/>
    </location>
</feature>
<protein>
    <submittedName>
        <fullName evidence="9">Endospore germination permease</fullName>
    </submittedName>
</protein>
<dbReference type="GO" id="GO:0009847">
    <property type="term" value="P:spore germination"/>
    <property type="evidence" value="ECO:0007669"/>
    <property type="project" value="InterPro"/>
</dbReference>
<evidence type="ECO:0000313" key="9">
    <source>
        <dbReference type="EMBL" id="MDC3417749.1"/>
    </source>
</evidence>
<dbReference type="InterPro" id="IPR004761">
    <property type="entry name" value="Spore_GerAB"/>
</dbReference>
<feature type="transmembrane region" description="Helical" evidence="8">
    <location>
        <begin position="306"/>
        <end position="323"/>
    </location>
</feature>
<dbReference type="RefSeq" id="WP_272446818.1">
    <property type="nucleotide sequence ID" value="NZ_JAMQKC010000013.1"/>
</dbReference>
<evidence type="ECO:0000256" key="3">
    <source>
        <dbReference type="ARBA" id="ARBA00022448"/>
    </source>
</evidence>
<keyword evidence="3" id="KW-0813">Transport</keyword>
<name>A0A9X3WHW2_9BACI</name>
<organism evidence="9 10">
    <name type="scientific">Aquibacillus salsiterrae</name>
    <dbReference type="NCBI Taxonomy" id="2950439"/>
    <lineage>
        <taxon>Bacteria</taxon>
        <taxon>Bacillati</taxon>
        <taxon>Bacillota</taxon>
        <taxon>Bacilli</taxon>
        <taxon>Bacillales</taxon>
        <taxon>Bacillaceae</taxon>
        <taxon>Aquibacillus</taxon>
    </lineage>
</organism>
<dbReference type="PANTHER" id="PTHR34975">
    <property type="entry name" value="SPORE GERMINATION PROTEIN A2"/>
    <property type="match status" value="1"/>
</dbReference>
<keyword evidence="10" id="KW-1185">Reference proteome</keyword>
<dbReference type="GO" id="GO:0016020">
    <property type="term" value="C:membrane"/>
    <property type="evidence" value="ECO:0007669"/>
    <property type="project" value="UniProtKB-SubCell"/>
</dbReference>
<feature type="transmembrane region" description="Helical" evidence="8">
    <location>
        <begin position="335"/>
        <end position="353"/>
    </location>
</feature>
<evidence type="ECO:0000256" key="5">
    <source>
        <dbReference type="ARBA" id="ARBA00022692"/>
    </source>
</evidence>
<keyword evidence="7 8" id="KW-0472">Membrane</keyword>
<keyword evidence="5 8" id="KW-0812">Transmembrane</keyword>